<name>A0ABQ0IZK4_GLUTH</name>
<sequence length="41" mass="4681">MRSCIGLSVLCRRPGIKNHPHVLAEWLENGSLLRYIEANPH</sequence>
<comment type="caution">
    <text evidence="1">The sequence shown here is derived from an EMBL/GenBank/DDBJ whole genome shotgun (WGS) entry which is preliminary data.</text>
</comment>
<dbReference type="Proteomes" id="UP000018209">
    <property type="component" value="Unassembled WGS sequence"/>
</dbReference>
<organism evidence="1 2">
    <name type="scientific">Gluconobacter thailandicus NBRC 3257</name>
    <dbReference type="NCBI Taxonomy" id="1381097"/>
    <lineage>
        <taxon>Bacteria</taxon>
        <taxon>Pseudomonadati</taxon>
        <taxon>Pseudomonadota</taxon>
        <taxon>Alphaproteobacteria</taxon>
        <taxon>Acetobacterales</taxon>
        <taxon>Acetobacteraceae</taxon>
        <taxon>Gluconobacter</taxon>
    </lineage>
</organism>
<dbReference type="EMBL" id="BASM01000032">
    <property type="protein sequence ID" value="GAD27646.1"/>
    <property type="molecule type" value="Genomic_DNA"/>
</dbReference>
<gene>
    <name evidence="1" type="ORF">NBRC3257_2645</name>
</gene>
<evidence type="ECO:0008006" key="3">
    <source>
        <dbReference type="Google" id="ProtNLM"/>
    </source>
</evidence>
<evidence type="ECO:0000313" key="2">
    <source>
        <dbReference type="Proteomes" id="UP000018209"/>
    </source>
</evidence>
<protein>
    <recommendedName>
        <fullName evidence="3">Transposase</fullName>
    </recommendedName>
</protein>
<evidence type="ECO:0000313" key="1">
    <source>
        <dbReference type="EMBL" id="GAD27646.1"/>
    </source>
</evidence>
<keyword evidence="2" id="KW-1185">Reference proteome</keyword>
<accession>A0ABQ0IZK4</accession>
<reference evidence="1 2" key="1">
    <citation type="submission" date="2013-08" db="EMBL/GenBank/DDBJ databases">
        <title>Gluconobacter thailandicus NBRC 3257 whole genome sequence.</title>
        <authorList>
            <person name="Matsutani M."/>
            <person name="Yakushi T."/>
            <person name="Matsushita K."/>
        </authorList>
    </citation>
    <scope>NUCLEOTIDE SEQUENCE [LARGE SCALE GENOMIC DNA]</scope>
    <source>
        <strain evidence="1 2">NBRC 3257</strain>
    </source>
</reference>
<proteinExistence type="predicted"/>